<keyword evidence="7 9" id="KW-0811">Translocation</keyword>
<comment type="function">
    <text evidence="9">Part of the Sec protein translocase complex. Interacts with the SecYEG preprotein conducting channel. SecDF uses the proton motive force (PMF) to complete protein translocation after the ATP-dependent function of SecA.</text>
</comment>
<evidence type="ECO:0000259" key="10">
    <source>
        <dbReference type="Pfam" id="PF02355"/>
    </source>
</evidence>
<gene>
    <name evidence="9 11" type="primary">secF</name>
    <name evidence="11" type="ORF">NE646_04300</name>
</gene>
<dbReference type="EMBL" id="JANGAB010000002">
    <property type="protein sequence ID" value="MCQ4948891.1"/>
    <property type="molecule type" value="Genomic_DNA"/>
</dbReference>
<keyword evidence="4 9" id="KW-0812">Transmembrane</keyword>
<dbReference type="PANTHER" id="PTHR30081">
    <property type="entry name" value="PROTEIN-EXPORT MEMBRANE PROTEIN SEC"/>
    <property type="match status" value="1"/>
</dbReference>
<evidence type="ECO:0000313" key="11">
    <source>
        <dbReference type="EMBL" id="MCQ4948891.1"/>
    </source>
</evidence>
<dbReference type="GO" id="GO:0065002">
    <property type="term" value="P:intracellular protein transmembrane transport"/>
    <property type="evidence" value="ECO:0007669"/>
    <property type="project" value="UniProtKB-UniRule"/>
</dbReference>
<evidence type="ECO:0000256" key="5">
    <source>
        <dbReference type="ARBA" id="ARBA00022927"/>
    </source>
</evidence>
<feature type="transmembrane region" description="Helical" evidence="9">
    <location>
        <begin position="134"/>
        <end position="155"/>
    </location>
</feature>
<dbReference type="NCBIfam" id="TIGR00966">
    <property type="entry name" value="transloc_SecF"/>
    <property type="match status" value="1"/>
</dbReference>
<keyword evidence="3 9" id="KW-1003">Cell membrane</keyword>
<evidence type="ECO:0000313" key="12">
    <source>
        <dbReference type="Proteomes" id="UP001205063"/>
    </source>
</evidence>
<comment type="subcellular location">
    <subcellularLocation>
        <location evidence="1 9">Cell membrane</location>
        <topology evidence="1 9">Multi-pass membrane protein</topology>
    </subcellularLocation>
</comment>
<comment type="caution">
    <text evidence="11">The sequence shown here is derived from an EMBL/GenBank/DDBJ whole genome shotgun (WGS) entry which is preliminary data.</text>
</comment>
<feature type="transmembrane region" description="Helical" evidence="9">
    <location>
        <begin position="273"/>
        <end position="299"/>
    </location>
</feature>
<dbReference type="GO" id="GO:0005886">
    <property type="term" value="C:plasma membrane"/>
    <property type="evidence" value="ECO:0007669"/>
    <property type="project" value="UniProtKB-SubCell"/>
</dbReference>
<dbReference type="Pfam" id="PF02355">
    <property type="entry name" value="SecD_SecF_C"/>
    <property type="match status" value="1"/>
</dbReference>
<dbReference type="AlphaFoldDB" id="A0AAW5K7H3"/>
<reference evidence="11" key="1">
    <citation type="submission" date="2022-06" db="EMBL/GenBank/DDBJ databases">
        <title>Isolation of gut microbiota from human fecal samples.</title>
        <authorList>
            <person name="Pamer E.G."/>
            <person name="Barat B."/>
            <person name="Waligurski E."/>
            <person name="Medina S."/>
            <person name="Paddock L."/>
            <person name="Mostad J."/>
        </authorList>
    </citation>
    <scope>NUCLEOTIDE SEQUENCE</scope>
    <source>
        <strain evidence="11">DFI.7.96</strain>
    </source>
</reference>
<dbReference type="GO" id="GO:0015450">
    <property type="term" value="F:protein-transporting ATPase activity"/>
    <property type="evidence" value="ECO:0007669"/>
    <property type="project" value="InterPro"/>
</dbReference>
<name>A0AAW5K7H3_9FIRM</name>
<feature type="transmembrane region" description="Helical" evidence="9">
    <location>
        <begin position="248"/>
        <end position="267"/>
    </location>
</feature>
<evidence type="ECO:0000256" key="9">
    <source>
        <dbReference type="HAMAP-Rule" id="MF_01464"/>
    </source>
</evidence>
<keyword evidence="5 9" id="KW-0653">Protein transport</keyword>
<protein>
    <recommendedName>
        <fullName evidence="9">Protein-export membrane protein SecF</fullName>
    </recommendedName>
</protein>
<dbReference type="InterPro" id="IPR048634">
    <property type="entry name" value="SecD_SecF_C"/>
</dbReference>
<comment type="subunit">
    <text evidence="9">Forms a complex with SecD. Part of the essential Sec protein translocation apparatus which comprises SecA, SecYEG and auxiliary proteins SecDF. Other proteins may also be involved.</text>
</comment>
<feature type="transmembrane region" description="Helical" evidence="9">
    <location>
        <begin position="167"/>
        <end position="189"/>
    </location>
</feature>
<proteinExistence type="inferred from homology"/>
<sequence length="323" mass="35412">MKSNMNIVGKRKIFFTISLAIVAVTILVSVIFGVKRDIQFTGGAIITYSYQGELDKSSFESEMKAALDGQHLNLQYSQNSATGKQNVVISLPNSGTISIDKVSSIQSMLDEKFAANELTQESIDSVDPTMGGEFFLKCIAAVVFAAVLMILFIALRFRKIGGWSAGVMAVVALLHDVVMVFAVFTLCRIPLNDNFIAVVLTILGYSINDTIVIYDRIRENTQLHRSMPVAERVNLSINQSFVRTMNTTITTVMAMSVVCIVALIFNVTSILTFAFPMIVGMISGVYSSLCISGPLWVVWQEHKAKKKAEAAKAPKASKTKKKK</sequence>
<feature type="domain" description="Protein export membrane protein SecD/SecF C-terminal" evidence="10">
    <location>
        <begin position="116"/>
        <end position="301"/>
    </location>
</feature>
<dbReference type="RefSeq" id="WP_216401221.1">
    <property type="nucleotide sequence ID" value="NZ_JANGAB010000002.1"/>
</dbReference>
<dbReference type="InterPro" id="IPR005665">
    <property type="entry name" value="SecF_bac"/>
</dbReference>
<evidence type="ECO:0000256" key="4">
    <source>
        <dbReference type="ARBA" id="ARBA00022692"/>
    </source>
</evidence>
<evidence type="ECO:0000256" key="1">
    <source>
        <dbReference type="ARBA" id="ARBA00004651"/>
    </source>
</evidence>
<dbReference type="PANTHER" id="PTHR30081:SF8">
    <property type="entry name" value="PROTEIN TRANSLOCASE SUBUNIT SECF"/>
    <property type="match status" value="1"/>
</dbReference>
<dbReference type="GO" id="GO:0006605">
    <property type="term" value="P:protein targeting"/>
    <property type="evidence" value="ECO:0007669"/>
    <property type="project" value="UniProtKB-UniRule"/>
</dbReference>
<feature type="transmembrane region" description="Helical" evidence="9">
    <location>
        <begin position="12"/>
        <end position="34"/>
    </location>
</feature>
<evidence type="ECO:0000256" key="6">
    <source>
        <dbReference type="ARBA" id="ARBA00022989"/>
    </source>
</evidence>
<dbReference type="GO" id="GO:0043952">
    <property type="term" value="P:protein transport by the Sec complex"/>
    <property type="evidence" value="ECO:0007669"/>
    <property type="project" value="UniProtKB-UniRule"/>
</dbReference>
<accession>A0AAW5K7H3</accession>
<comment type="similarity">
    <text evidence="9">Belongs to the SecD/SecF family. SecF subfamily.</text>
</comment>
<keyword evidence="8 9" id="KW-0472">Membrane</keyword>
<dbReference type="HAMAP" id="MF_01464_B">
    <property type="entry name" value="SecF_B"/>
    <property type="match status" value="1"/>
</dbReference>
<dbReference type="Proteomes" id="UP001205063">
    <property type="component" value="Unassembled WGS sequence"/>
</dbReference>
<evidence type="ECO:0000256" key="8">
    <source>
        <dbReference type="ARBA" id="ARBA00023136"/>
    </source>
</evidence>
<feature type="transmembrane region" description="Helical" evidence="9">
    <location>
        <begin position="195"/>
        <end position="217"/>
    </location>
</feature>
<keyword evidence="6 9" id="KW-1133">Transmembrane helix</keyword>
<evidence type="ECO:0000256" key="7">
    <source>
        <dbReference type="ARBA" id="ARBA00023010"/>
    </source>
</evidence>
<dbReference type="InterPro" id="IPR022813">
    <property type="entry name" value="SecD/SecF_arch_bac"/>
</dbReference>
<evidence type="ECO:0000256" key="2">
    <source>
        <dbReference type="ARBA" id="ARBA00022448"/>
    </source>
</evidence>
<evidence type="ECO:0000256" key="3">
    <source>
        <dbReference type="ARBA" id="ARBA00022475"/>
    </source>
</evidence>
<keyword evidence="2 9" id="KW-0813">Transport</keyword>
<organism evidence="11 12">
    <name type="scientific">Bittarella massiliensis</name>
    <name type="common">ex Durand et al. 2017</name>
    <dbReference type="NCBI Taxonomy" id="1720313"/>
    <lineage>
        <taxon>Bacteria</taxon>
        <taxon>Bacillati</taxon>
        <taxon>Bacillota</taxon>
        <taxon>Clostridia</taxon>
        <taxon>Eubacteriales</taxon>
        <taxon>Oscillospiraceae</taxon>
        <taxon>Bittarella (ex Durand et al. 2017)</taxon>
    </lineage>
</organism>